<dbReference type="EMBL" id="FO203512">
    <property type="protein sequence ID" value="CCK75156.1"/>
    <property type="molecule type" value="Genomic_DNA"/>
</dbReference>
<feature type="chain" id="PRO_5004383203" description="Salt-induced outer membrane protein" evidence="1">
    <location>
        <begin position="25"/>
        <end position="264"/>
    </location>
</feature>
<evidence type="ECO:0000256" key="1">
    <source>
        <dbReference type="SAM" id="SignalP"/>
    </source>
</evidence>
<organism evidence="2 3">
    <name type="scientific">Oleispira antarctica RB-8</name>
    <dbReference type="NCBI Taxonomy" id="698738"/>
    <lineage>
        <taxon>Bacteria</taxon>
        <taxon>Pseudomonadati</taxon>
        <taxon>Pseudomonadota</taxon>
        <taxon>Gammaproteobacteria</taxon>
        <taxon>Oceanospirillales</taxon>
        <taxon>Oceanospirillaceae</taxon>
        <taxon>Oleispira</taxon>
    </lineage>
</organism>
<keyword evidence="1" id="KW-0732">Signal</keyword>
<dbReference type="Proteomes" id="UP000032749">
    <property type="component" value="Chromosome"/>
</dbReference>
<proteinExistence type="predicted"/>
<keyword evidence="3" id="KW-1185">Reference proteome</keyword>
<protein>
    <recommendedName>
        <fullName evidence="4">Salt-induced outer membrane protein</fullName>
    </recommendedName>
</protein>
<accession>R4YKN6</accession>
<dbReference type="STRING" id="698738.OLEAN_C09800"/>
<gene>
    <name evidence="2" type="ORF">OLEAN_C09800</name>
</gene>
<dbReference type="PROSITE" id="PS51257">
    <property type="entry name" value="PROKAR_LIPOPROTEIN"/>
    <property type="match status" value="1"/>
</dbReference>
<dbReference type="KEGG" id="oai:OLEAN_C09800"/>
<name>R4YKN6_OLEAN</name>
<evidence type="ECO:0008006" key="4">
    <source>
        <dbReference type="Google" id="ProtNLM"/>
    </source>
</evidence>
<reference evidence="2 3" key="1">
    <citation type="journal article" date="2013" name="Nat. Commun.">
        <title>Genome sequence and functional genomic analysis of the oil-degrading bacterium Oleispira antarctica.</title>
        <authorList>
            <person name="Kube M."/>
            <person name="Chernikova T.N."/>
            <person name="Al-Ramahi Y."/>
            <person name="Beloqui A."/>
            <person name="Lopez-Cortez N."/>
            <person name="Guazzaroni M.E."/>
            <person name="Heipieper H.J."/>
            <person name="Klages S."/>
            <person name="Kotsyurbenko O.R."/>
            <person name="Langer I."/>
            <person name="Nechitaylo T.Y."/>
            <person name="Lunsdorf H."/>
            <person name="Fernandez M."/>
            <person name="Juarez S."/>
            <person name="Ciordia S."/>
            <person name="Singer A."/>
            <person name="Kagan O."/>
            <person name="Egorova O."/>
            <person name="Petit P.A."/>
            <person name="Stogios P."/>
            <person name="Kim Y."/>
            <person name="Tchigvintsev A."/>
            <person name="Flick R."/>
            <person name="Denaro R."/>
            <person name="Genovese M."/>
            <person name="Albar J.P."/>
            <person name="Reva O.N."/>
            <person name="Martinez-Gomariz M."/>
            <person name="Tran H."/>
            <person name="Ferrer M."/>
            <person name="Savchenko A."/>
            <person name="Yakunin A.F."/>
            <person name="Yakimov M.M."/>
            <person name="Golyshina O.V."/>
            <person name="Reinhardt R."/>
            <person name="Golyshin P.N."/>
        </authorList>
    </citation>
    <scope>NUCLEOTIDE SEQUENCE [LARGE SCALE GENOMIC DNA]</scope>
</reference>
<dbReference type="Pfam" id="PF04338">
    <property type="entry name" value="DUF481"/>
    <property type="match status" value="1"/>
</dbReference>
<sequence>MRIPSLVNILLITSVGFLSCQSFAITNIEKERTAKSEDGWNGHIRVNLNGKTGNNDEAELGIGSHIRWNNEQLKWLNWYSRDYQRNNGVLSNDETFFHTRLIHNHQQVIATEYFLQYEQAPFAGIKRRALEGIGVRFRSWFKPQTEQKESSGESYQGIGIFNEQVREVDLGRTQVEQRFRGNLYSHWLYQHSGERAVSTSVTLYVQPDLSDIDDVKALLQAQVSIPIVEQLHLQWKLQSNWDSQPPSGVSKEVHETTMQLKYSF</sequence>
<evidence type="ECO:0000313" key="2">
    <source>
        <dbReference type="EMBL" id="CCK75156.1"/>
    </source>
</evidence>
<dbReference type="HOGENOM" id="CLU_1124096_0_0_6"/>
<dbReference type="AlphaFoldDB" id="R4YKN6"/>
<feature type="signal peptide" evidence="1">
    <location>
        <begin position="1"/>
        <end position="24"/>
    </location>
</feature>
<evidence type="ECO:0000313" key="3">
    <source>
        <dbReference type="Proteomes" id="UP000032749"/>
    </source>
</evidence>
<dbReference type="OrthoDB" id="6118633at2"/>
<dbReference type="InterPro" id="IPR007433">
    <property type="entry name" value="DUF481"/>
</dbReference>